<organism evidence="1 2">
    <name type="scientific">Portunus trituberculatus</name>
    <name type="common">Swimming crab</name>
    <name type="synonym">Neptunus trituberculatus</name>
    <dbReference type="NCBI Taxonomy" id="210409"/>
    <lineage>
        <taxon>Eukaryota</taxon>
        <taxon>Metazoa</taxon>
        <taxon>Ecdysozoa</taxon>
        <taxon>Arthropoda</taxon>
        <taxon>Crustacea</taxon>
        <taxon>Multicrustacea</taxon>
        <taxon>Malacostraca</taxon>
        <taxon>Eumalacostraca</taxon>
        <taxon>Eucarida</taxon>
        <taxon>Decapoda</taxon>
        <taxon>Pleocyemata</taxon>
        <taxon>Brachyura</taxon>
        <taxon>Eubrachyura</taxon>
        <taxon>Portunoidea</taxon>
        <taxon>Portunidae</taxon>
        <taxon>Portuninae</taxon>
        <taxon>Portunus</taxon>
    </lineage>
</organism>
<dbReference type="Proteomes" id="UP000324222">
    <property type="component" value="Unassembled WGS sequence"/>
</dbReference>
<gene>
    <name evidence="1" type="ORF">E2C01_056691</name>
</gene>
<reference evidence="1 2" key="1">
    <citation type="submission" date="2019-05" db="EMBL/GenBank/DDBJ databases">
        <title>Another draft genome of Portunus trituberculatus and its Hox gene families provides insights of decapod evolution.</title>
        <authorList>
            <person name="Jeong J.-H."/>
            <person name="Song I."/>
            <person name="Kim S."/>
            <person name="Choi T."/>
            <person name="Kim D."/>
            <person name="Ryu S."/>
            <person name="Kim W."/>
        </authorList>
    </citation>
    <scope>NUCLEOTIDE SEQUENCE [LARGE SCALE GENOMIC DNA]</scope>
    <source>
        <tissue evidence="1">Muscle</tissue>
    </source>
</reference>
<comment type="caution">
    <text evidence="1">The sequence shown here is derived from an EMBL/GenBank/DDBJ whole genome shotgun (WGS) entry which is preliminary data.</text>
</comment>
<protein>
    <submittedName>
        <fullName evidence="1">Uncharacterized protein</fullName>
    </submittedName>
</protein>
<proteinExistence type="predicted"/>
<dbReference type="EMBL" id="VSRR010019855">
    <property type="protein sequence ID" value="MPC62604.1"/>
    <property type="molecule type" value="Genomic_DNA"/>
</dbReference>
<keyword evidence="2" id="KW-1185">Reference proteome</keyword>
<dbReference type="AlphaFoldDB" id="A0A5B7H1A5"/>
<accession>A0A5B7H1A5</accession>
<evidence type="ECO:0000313" key="1">
    <source>
        <dbReference type="EMBL" id="MPC62604.1"/>
    </source>
</evidence>
<evidence type="ECO:0000313" key="2">
    <source>
        <dbReference type="Proteomes" id="UP000324222"/>
    </source>
</evidence>
<name>A0A5B7H1A5_PORTR</name>
<sequence length="103" mass="11236">MWHLWIWPLDDHQGKVATDSARVCGDVTAEDGHRSVAGVGQSKFGRASYVSLVLVMCQGHTVCSGGLHLALQSPEKVKAHPKAAELLRSCNGTRRQPRIVHIN</sequence>